<accession>A0A7G9FVG4</accession>
<name>A0A7G9FVG4_9FIRM</name>
<dbReference type="Gene3D" id="2.60.40.4270">
    <property type="entry name" value="Listeria-Bacteroides repeat domain"/>
    <property type="match status" value="1"/>
</dbReference>
<evidence type="ECO:0000256" key="2">
    <source>
        <dbReference type="SAM" id="MobiDB-lite"/>
    </source>
</evidence>
<dbReference type="EMBL" id="CP060633">
    <property type="protein sequence ID" value="QNM02546.1"/>
    <property type="molecule type" value="Genomic_DNA"/>
</dbReference>
<gene>
    <name evidence="3" type="ORF">H9Q77_16190</name>
</gene>
<organism evidence="3 4">
    <name type="scientific">Simiaoa sunii</name>
    <dbReference type="NCBI Taxonomy" id="2763672"/>
    <lineage>
        <taxon>Bacteria</taxon>
        <taxon>Bacillati</taxon>
        <taxon>Bacillota</taxon>
        <taxon>Clostridia</taxon>
        <taxon>Lachnospirales</taxon>
        <taxon>Lachnospiraceae</taxon>
        <taxon>Simiaoa</taxon>
    </lineage>
</organism>
<dbReference type="NCBIfam" id="TIGR02543">
    <property type="entry name" value="List_Bact_rpt"/>
    <property type="match status" value="1"/>
</dbReference>
<dbReference type="InterPro" id="IPR013378">
    <property type="entry name" value="InlB-like_B-rpt"/>
</dbReference>
<dbReference type="AlphaFoldDB" id="A0A7G9FVG4"/>
<dbReference type="Proteomes" id="UP000515981">
    <property type="component" value="Chromosome"/>
</dbReference>
<keyword evidence="4" id="KW-1185">Reference proteome</keyword>
<dbReference type="GO" id="GO:0030313">
    <property type="term" value="C:cell envelope"/>
    <property type="evidence" value="ECO:0007669"/>
    <property type="project" value="UniProtKB-SubCell"/>
</dbReference>
<sequence length="507" mass="55394">MKKSKFLGQILSLALAIALVVSIVPAISTKAASSGWIKVTSENKTTMDENLSDVSTLFDNGKEEYIKAFEIAYHAQSSERYIIGKKGTDYVYYDSWNNDLMCVTKDKIEEDTYHTYYYHPECTVTFDLNGGNLAVTTDKTAGGLLTSMPSPTKEGYIFTGWFSTLQGTKGLDLYKEYNAPTTIYAHWHKWTGDETWVRATTISDLENADLPIFTSSVGEQFLNTYYTADSFPEDADEVIIGKFYSYGVNYWTTSKETDASGKLKTRFYLDNEMLAENMRNKIIYVLKDPNAVAPATPAPATPAPGTQTPSNSAPSTSMPTTGSTSNTSSASEAPAPVLTTTNLAGEQISGWDAIAKAISTQTKEKQQSVSGANQDLLHVDASTVDKTIPVTTVKALSSSSLRGLHVFIGSSDAVTFLAKNDLSGYKETSFDHKDTITGHTRTIEFTHKQALGATVVFHTTVPVKSGEVTVYKVDANNNKIQIAKTISTVNGQVCFLITETATYVLEY</sequence>
<feature type="region of interest" description="Disordered" evidence="2">
    <location>
        <begin position="295"/>
        <end position="335"/>
    </location>
</feature>
<dbReference type="KEGG" id="ssun:H9Q77_16190"/>
<protein>
    <submittedName>
        <fullName evidence="3">InlB B-repeat-containing protein</fullName>
    </submittedName>
</protein>
<evidence type="ECO:0000256" key="1">
    <source>
        <dbReference type="ARBA" id="ARBA00004196"/>
    </source>
</evidence>
<evidence type="ECO:0000313" key="4">
    <source>
        <dbReference type="Proteomes" id="UP000515981"/>
    </source>
</evidence>
<proteinExistence type="predicted"/>
<dbReference type="RefSeq" id="WP_249326263.1">
    <property type="nucleotide sequence ID" value="NZ_CP060633.1"/>
</dbReference>
<comment type="subcellular location">
    <subcellularLocation>
        <location evidence="1">Cell envelope</location>
    </subcellularLocation>
</comment>
<evidence type="ECO:0000313" key="3">
    <source>
        <dbReference type="EMBL" id="QNM02546.1"/>
    </source>
</evidence>
<dbReference type="Pfam" id="PF09479">
    <property type="entry name" value="Flg_new"/>
    <property type="match status" value="1"/>
</dbReference>
<dbReference type="InterPro" id="IPR042229">
    <property type="entry name" value="Listeria/Bacterioides_rpt_sf"/>
</dbReference>
<reference evidence="3 4" key="1">
    <citation type="submission" date="2020-08" db="EMBL/GenBank/DDBJ databases">
        <authorList>
            <person name="Liu C."/>
            <person name="Sun Q."/>
        </authorList>
    </citation>
    <scope>NUCLEOTIDE SEQUENCE [LARGE SCALE GENOMIC DNA]</scope>
    <source>
        <strain evidence="3 4">NSJ-8</strain>
    </source>
</reference>
<feature type="compositionally biased region" description="Low complexity" evidence="2">
    <location>
        <begin position="303"/>
        <end position="335"/>
    </location>
</feature>